<evidence type="ECO:0000256" key="3">
    <source>
        <dbReference type="ARBA" id="ARBA00022679"/>
    </source>
</evidence>
<dbReference type="PANTHER" id="PTHR32309">
    <property type="entry name" value="TYROSINE-PROTEIN KINASE"/>
    <property type="match status" value="1"/>
</dbReference>
<dbReference type="PANTHER" id="PTHR32309:SF13">
    <property type="entry name" value="FERRIC ENTEROBACTIN TRANSPORT PROTEIN FEPE"/>
    <property type="match status" value="1"/>
</dbReference>
<evidence type="ECO:0000259" key="9">
    <source>
        <dbReference type="Pfam" id="PF13614"/>
    </source>
</evidence>
<dbReference type="InterPro" id="IPR027417">
    <property type="entry name" value="P-loop_NTPase"/>
</dbReference>
<dbReference type="InterPro" id="IPR005702">
    <property type="entry name" value="Wzc-like_C"/>
</dbReference>
<reference evidence="10" key="1">
    <citation type="journal article" date="2015" name="Nature">
        <title>Complex archaea that bridge the gap between prokaryotes and eukaryotes.</title>
        <authorList>
            <person name="Spang A."/>
            <person name="Saw J.H."/>
            <person name="Jorgensen S.L."/>
            <person name="Zaremba-Niedzwiedzka K."/>
            <person name="Martijn J."/>
            <person name="Lind A.E."/>
            <person name="van Eijk R."/>
            <person name="Schleper C."/>
            <person name="Guy L."/>
            <person name="Ettema T.J."/>
        </authorList>
    </citation>
    <scope>NUCLEOTIDE SEQUENCE</scope>
</reference>
<feature type="domain" description="AAA" evidence="9">
    <location>
        <begin position="15"/>
        <end position="133"/>
    </location>
</feature>
<evidence type="ECO:0000256" key="7">
    <source>
        <dbReference type="ARBA" id="ARBA00023137"/>
    </source>
</evidence>
<evidence type="ECO:0000256" key="5">
    <source>
        <dbReference type="ARBA" id="ARBA00022777"/>
    </source>
</evidence>
<sequence length="197" mass="22239">AGQAIALTSACPREGKTMLTLSLAMALNAMKDQRAVILDCDLRRSRIAELLNLSQGVALDSILLGQTCPLDAVRVDERFGLHVIPVVYRDAYSPDHLSRSAFAEIIRELKTRYDYVLVDTPPVLAVADTGLLASHCDQTYMVVRWRKTRHAQIRDVFERLYDLDINVTGTILNFVNPKKEANYRGIPYASYNEYRHV</sequence>
<comment type="similarity">
    <text evidence="1">Belongs to the CpsD/CapB family.</text>
</comment>
<keyword evidence="5" id="KW-0418">Kinase</keyword>
<dbReference type="InterPro" id="IPR050445">
    <property type="entry name" value="Bact_polysacc_biosynth/exp"/>
</dbReference>
<evidence type="ECO:0000256" key="8">
    <source>
        <dbReference type="ARBA" id="ARBA00051245"/>
    </source>
</evidence>
<feature type="non-terminal residue" evidence="10">
    <location>
        <position position="1"/>
    </location>
</feature>
<gene>
    <name evidence="10" type="ORF">LCGC14_2771170</name>
</gene>
<protein>
    <recommendedName>
        <fullName evidence="2">non-specific protein-tyrosine kinase</fullName>
        <ecNumber evidence="2">2.7.10.2</ecNumber>
    </recommendedName>
</protein>
<keyword evidence="3" id="KW-0808">Transferase</keyword>
<keyword evidence="7" id="KW-0829">Tyrosine-protein kinase</keyword>
<dbReference type="SUPFAM" id="SSF52540">
    <property type="entry name" value="P-loop containing nucleoside triphosphate hydrolases"/>
    <property type="match status" value="1"/>
</dbReference>
<dbReference type="EMBL" id="LAZR01051210">
    <property type="protein sequence ID" value="KKK85651.1"/>
    <property type="molecule type" value="Genomic_DNA"/>
</dbReference>
<evidence type="ECO:0000256" key="4">
    <source>
        <dbReference type="ARBA" id="ARBA00022741"/>
    </source>
</evidence>
<dbReference type="GO" id="GO:0005886">
    <property type="term" value="C:plasma membrane"/>
    <property type="evidence" value="ECO:0007669"/>
    <property type="project" value="TreeGrafter"/>
</dbReference>
<dbReference type="EC" id="2.7.10.2" evidence="2"/>
<evidence type="ECO:0000256" key="2">
    <source>
        <dbReference type="ARBA" id="ARBA00011903"/>
    </source>
</evidence>
<dbReference type="Gene3D" id="3.40.50.300">
    <property type="entry name" value="P-loop containing nucleotide triphosphate hydrolases"/>
    <property type="match status" value="1"/>
</dbReference>
<evidence type="ECO:0000256" key="6">
    <source>
        <dbReference type="ARBA" id="ARBA00022840"/>
    </source>
</evidence>
<dbReference type="Pfam" id="PF13614">
    <property type="entry name" value="AAA_31"/>
    <property type="match status" value="1"/>
</dbReference>
<name>A0A0F9BMP5_9ZZZZ</name>
<keyword evidence="4" id="KW-0547">Nucleotide-binding</keyword>
<dbReference type="InterPro" id="IPR025669">
    <property type="entry name" value="AAA_dom"/>
</dbReference>
<dbReference type="CDD" id="cd05387">
    <property type="entry name" value="BY-kinase"/>
    <property type="match status" value="1"/>
</dbReference>
<proteinExistence type="inferred from homology"/>
<keyword evidence="6" id="KW-0067">ATP-binding</keyword>
<dbReference type="AlphaFoldDB" id="A0A0F9BMP5"/>
<evidence type="ECO:0000256" key="1">
    <source>
        <dbReference type="ARBA" id="ARBA00007316"/>
    </source>
</evidence>
<accession>A0A0F9BMP5</accession>
<comment type="caution">
    <text evidence="10">The sequence shown here is derived from an EMBL/GenBank/DDBJ whole genome shotgun (WGS) entry which is preliminary data.</text>
</comment>
<evidence type="ECO:0000313" key="10">
    <source>
        <dbReference type="EMBL" id="KKK85651.1"/>
    </source>
</evidence>
<dbReference type="GO" id="GO:0004713">
    <property type="term" value="F:protein tyrosine kinase activity"/>
    <property type="evidence" value="ECO:0007669"/>
    <property type="project" value="TreeGrafter"/>
</dbReference>
<comment type="catalytic activity">
    <reaction evidence="8">
        <text>L-tyrosyl-[protein] + ATP = O-phospho-L-tyrosyl-[protein] + ADP + H(+)</text>
        <dbReference type="Rhea" id="RHEA:10596"/>
        <dbReference type="Rhea" id="RHEA-COMP:10136"/>
        <dbReference type="Rhea" id="RHEA-COMP:20101"/>
        <dbReference type="ChEBI" id="CHEBI:15378"/>
        <dbReference type="ChEBI" id="CHEBI:30616"/>
        <dbReference type="ChEBI" id="CHEBI:46858"/>
        <dbReference type="ChEBI" id="CHEBI:61978"/>
        <dbReference type="ChEBI" id="CHEBI:456216"/>
        <dbReference type="EC" id="2.7.10.2"/>
    </reaction>
</comment>
<organism evidence="10">
    <name type="scientific">marine sediment metagenome</name>
    <dbReference type="NCBI Taxonomy" id="412755"/>
    <lineage>
        <taxon>unclassified sequences</taxon>
        <taxon>metagenomes</taxon>
        <taxon>ecological metagenomes</taxon>
    </lineage>
</organism>